<feature type="transmembrane region" description="Helical" evidence="8">
    <location>
        <begin position="72"/>
        <end position="92"/>
    </location>
</feature>
<feature type="transmembrane region" description="Helical" evidence="8">
    <location>
        <begin position="290"/>
        <end position="309"/>
    </location>
</feature>
<dbReference type="RefSeq" id="WP_175598506.1">
    <property type="nucleotide sequence ID" value="NZ_JABWGO010000001.1"/>
</dbReference>
<dbReference type="PANTHER" id="PTHR33908:SF11">
    <property type="entry name" value="MEMBRANE PROTEIN"/>
    <property type="match status" value="1"/>
</dbReference>
<protein>
    <submittedName>
        <fullName evidence="10">Glycosyltransferase family 39 protein</fullName>
    </submittedName>
</protein>
<evidence type="ECO:0000256" key="5">
    <source>
        <dbReference type="ARBA" id="ARBA00022692"/>
    </source>
</evidence>
<dbReference type="EMBL" id="JABWGO010000001">
    <property type="protein sequence ID" value="NUW38885.1"/>
    <property type="molecule type" value="Genomic_DNA"/>
</dbReference>
<keyword evidence="11" id="KW-1185">Reference proteome</keyword>
<feature type="transmembrane region" description="Helical" evidence="8">
    <location>
        <begin position="151"/>
        <end position="181"/>
    </location>
</feature>
<sequence length="481" mass="51589">MERPPLAWRSTAAVAACLVAVLLLLGQRYGYHRDELYFRVLSEYPAWGYVDQPPLTPLIARLSIALFGDTLFALKVFPALAAALLVVLATLITREFGGARVAQAVAALGVATGAYTLVAGHSMLTLSFDLPFWAAAGLFAVKALRREDPRWWLAFGAVAGLATYNKLLIAMLVLGLAAGLLLAGPRRVLASPWLWAGAALALVLAVPNLIYQATHDWPQLTMAAALSDNEGDEQRLMFVPMQFGLFGPVVAVIAGFGWWRLWKDRRVRAVAVAFPVAAVLTVASGGRFDYTGGLLLLLFTAGCVSVEAAGAGRVRLAVAALAVNGLLCAVIALPLLPADRLAATPVPAVNEVARESVGWPEFAAAVRGILASLPPEERDRAIVLTGSYGEQGALARAGIPRVYSGQNQLHQYGPPPETGTVAVAVNIGRRGMYRQYTTCEQRAVVDNRVGVENEMQGMPIFLCRGLKGPWRAAWPRYLHYS</sequence>
<evidence type="ECO:0000259" key="9">
    <source>
        <dbReference type="Pfam" id="PF13231"/>
    </source>
</evidence>
<dbReference type="GO" id="GO:0016763">
    <property type="term" value="F:pentosyltransferase activity"/>
    <property type="evidence" value="ECO:0007669"/>
    <property type="project" value="TreeGrafter"/>
</dbReference>
<feature type="transmembrane region" description="Helical" evidence="8">
    <location>
        <begin position="236"/>
        <end position="259"/>
    </location>
</feature>
<evidence type="ECO:0000256" key="3">
    <source>
        <dbReference type="ARBA" id="ARBA00022676"/>
    </source>
</evidence>
<feature type="domain" description="Glycosyltransferase RgtA/B/C/D-like" evidence="9">
    <location>
        <begin position="51"/>
        <end position="211"/>
    </location>
</feature>
<keyword evidence="2" id="KW-1003">Cell membrane</keyword>
<dbReference type="GO" id="GO:0009103">
    <property type="term" value="P:lipopolysaccharide biosynthetic process"/>
    <property type="evidence" value="ECO:0007669"/>
    <property type="project" value="UniProtKB-ARBA"/>
</dbReference>
<name>A0A7Y6M9K8_9ACTN</name>
<evidence type="ECO:0000313" key="10">
    <source>
        <dbReference type="EMBL" id="NUW38885.1"/>
    </source>
</evidence>
<evidence type="ECO:0000256" key="4">
    <source>
        <dbReference type="ARBA" id="ARBA00022679"/>
    </source>
</evidence>
<comment type="caution">
    <text evidence="10">The sequence shown here is derived from an EMBL/GenBank/DDBJ whole genome shotgun (WGS) entry which is preliminary data.</text>
</comment>
<feature type="transmembrane region" description="Helical" evidence="8">
    <location>
        <begin position="316"/>
        <end position="336"/>
    </location>
</feature>
<keyword evidence="7 8" id="KW-0472">Membrane</keyword>
<evidence type="ECO:0000256" key="7">
    <source>
        <dbReference type="ARBA" id="ARBA00023136"/>
    </source>
</evidence>
<keyword evidence="3" id="KW-0328">Glycosyltransferase</keyword>
<keyword evidence="4 10" id="KW-0808">Transferase</keyword>
<dbReference type="AlphaFoldDB" id="A0A7Y6M9K8"/>
<dbReference type="Pfam" id="PF13231">
    <property type="entry name" value="PMT_2"/>
    <property type="match status" value="1"/>
</dbReference>
<evidence type="ECO:0000256" key="6">
    <source>
        <dbReference type="ARBA" id="ARBA00022989"/>
    </source>
</evidence>
<feature type="transmembrane region" description="Helical" evidence="8">
    <location>
        <begin position="104"/>
        <end position="124"/>
    </location>
</feature>
<dbReference type="InterPro" id="IPR050297">
    <property type="entry name" value="LipidA_mod_glycosyltrf_83"/>
</dbReference>
<reference evidence="10 11" key="1">
    <citation type="submission" date="2020-06" db="EMBL/GenBank/DDBJ databases">
        <authorList>
            <person name="Chanama M."/>
        </authorList>
    </citation>
    <scope>NUCLEOTIDE SEQUENCE [LARGE SCALE GENOMIC DNA]</scope>
    <source>
        <strain evidence="10 11">TBRC6557</strain>
    </source>
</reference>
<evidence type="ECO:0000256" key="1">
    <source>
        <dbReference type="ARBA" id="ARBA00004651"/>
    </source>
</evidence>
<comment type="subcellular location">
    <subcellularLocation>
        <location evidence="1">Cell membrane</location>
        <topology evidence="1">Multi-pass membrane protein</topology>
    </subcellularLocation>
</comment>
<dbReference type="GO" id="GO:0005886">
    <property type="term" value="C:plasma membrane"/>
    <property type="evidence" value="ECO:0007669"/>
    <property type="project" value="UniProtKB-SubCell"/>
</dbReference>
<feature type="transmembrane region" description="Helical" evidence="8">
    <location>
        <begin position="266"/>
        <end position="284"/>
    </location>
</feature>
<keyword evidence="5 8" id="KW-0812">Transmembrane</keyword>
<proteinExistence type="predicted"/>
<evidence type="ECO:0000256" key="8">
    <source>
        <dbReference type="SAM" id="Phobius"/>
    </source>
</evidence>
<dbReference type="InterPro" id="IPR038731">
    <property type="entry name" value="RgtA/B/C-like"/>
</dbReference>
<dbReference type="Proteomes" id="UP000546126">
    <property type="component" value="Unassembled WGS sequence"/>
</dbReference>
<dbReference type="PANTHER" id="PTHR33908">
    <property type="entry name" value="MANNOSYLTRANSFERASE YKCB-RELATED"/>
    <property type="match status" value="1"/>
</dbReference>
<accession>A0A7Y6M9K8</accession>
<evidence type="ECO:0000313" key="11">
    <source>
        <dbReference type="Proteomes" id="UP000546126"/>
    </source>
</evidence>
<feature type="transmembrane region" description="Helical" evidence="8">
    <location>
        <begin position="193"/>
        <end position="211"/>
    </location>
</feature>
<keyword evidence="6 8" id="KW-1133">Transmembrane helix</keyword>
<gene>
    <name evidence="10" type="ORF">HT134_01905</name>
</gene>
<evidence type="ECO:0000256" key="2">
    <source>
        <dbReference type="ARBA" id="ARBA00022475"/>
    </source>
</evidence>
<organism evidence="10 11">
    <name type="scientific">Nonomuraea rhodomycinica</name>
    <dbReference type="NCBI Taxonomy" id="1712872"/>
    <lineage>
        <taxon>Bacteria</taxon>
        <taxon>Bacillati</taxon>
        <taxon>Actinomycetota</taxon>
        <taxon>Actinomycetes</taxon>
        <taxon>Streptosporangiales</taxon>
        <taxon>Streptosporangiaceae</taxon>
        <taxon>Nonomuraea</taxon>
    </lineage>
</organism>